<evidence type="ECO:0000259" key="2">
    <source>
        <dbReference type="Pfam" id="PF22691"/>
    </source>
</evidence>
<feature type="domain" description="Thiolase C-terminal" evidence="2">
    <location>
        <begin position="256"/>
        <end position="390"/>
    </location>
</feature>
<organism evidence="3 4">
    <name type="scientific">Turneriella parva (strain ATCC BAA-1111 / DSM 21527 / NCTC 11395 / H)</name>
    <name type="common">Leptospira parva</name>
    <dbReference type="NCBI Taxonomy" id="869212"/>
    <lineage>
        <taxon>Bacteria</taxon>
        <taxon>Pseudomonadati</taxon>
        <taxon>Spirochaetota</taxon>
        <taxon>Spirochaetia</taxon>
        <taxon>Leptospirales</taxon>
        <taxon>Leptospiraceae</taxon>
        <taxon>Turneriella</taxon>
    </lineage>
</organism>
<dbReference type="InterPro" id="IPR002155">
    <property type="entry name" value="Thiolase"/>
</dbReference>
<keyword evidence="4" id="KW-1185">Reference proteome</keyword>
<gene>
    <name evidence="3" type="ordered locus">Turpa_1949</name>
</gene>
<dbReference type="InterPro" id="IPR055140">
    <property type="entry name" value="Thiolase_C_2"/>
</dbReference>
<dbReference type="KEGG" id="tpx:Turpa_1949"/>
<dbReference type="HOGENOM" id="CLU_035425_4_0_12"/>
<dbReference type="Pfam" id="PF22691">
    <property type="entry name" value="Thiolase_C_1"/>
    <property type="match status" value="1"/>
</dbReference>
<dbReference type="EMBL" id="CP002959">
    <property type="protein sequence ID" value="AFM12596.1"/>
    <property type="molecule type" value="Genomic_DNA"/>
</dbReference>
<dbReference type="PANTHER" id="PTHR42870:SF1">
    <property type="entry name" value="NON-SPECIFIC LIPID-TRANSFER PROTEIN-LIKE 2"/>
    <property type="match status" value="1"/>
</dbReference>
<accession>I4B5N9</accession>
<protein>
    <submittedName>
        <fullName evidence="3">Thiolase</fullName>
    </submittedName>
</protein>
<dbReference type="InterPro" id="IPR020616">
    <property type="entry name" value="Thiolase_N"/>
</dbReference>
<dbReference type="InterPro" id="IPR016039">
    <property type="entry name" value="Thiolase-like"/>
</dbReference>
<dbReference type="CDD" id="cd00829">
    <property type="entry name" value="SCP-x_thiolase"/>
    <property type="match status" value="1"/>
</dbReference>
<sequence>MREVYIIGAHETEHGSFKEKNFRHLIAEAGNGAIHDAGIDRKEIQALYLGNYNGNGLNNQNTMAALAATSIGMPHAATLRFEAACASGGVAFRNAMIAVGAGVYDTVMVMGVEKMNVPPEELPYEDQMKAALSGVDYLYEAGSGMNGSTMFAMFAHRHMHEFGTTRLQLAQVAEKNKYHGSLNPYAYKQREIPLEKILKSPMIASPFSAQEVSLITDGAAAVIITTKDRAKALGKKNAVKVMGSGHGGASFSVAFRAKHTESEATKAAAAEAYKMANLKPSDISVAECHDCFSFTEIMNVEDLGFTEKGKGGFFAAEGHSRLGGKLPINTSGGLTAKGHPIGATGVGQIVEMTWQLQDKSDKRQVKDAKFALTHVLGGPASVSTVHILGRGDI</sequence>
<dbReference type="PIRSF" id="PIRSF000429">
    <property type="entry name" value="Ac-CoA_Ac_transf"/>
    <property type="match status" value="1"/>
</dbReference>
<dbReference type="OrthoDB" id="9785768at2"/>
<evidence type="ECO:0000259" key="1">
    <source>
        <dbReference type="Pfam" id="PF00108"/>
    </source>
</evidence>
<dbReference type="Proteomes" id="UP000006048">
    <property type="component" value="Chromosome"/>
</dbReference>
<name>I4B5N9_TURPD</name>
<proteinExistence type="predicted"/>
<dbReference type="GO" id="GO:0003988">
    <property type="term" value="F:acetyl-CoA C-acyltransferase activity"/>
    <property type="evidence" value="ECO:0007669"/>
    <property type="project" value="UniProtKB-ARBA"/>
</dbReference>
<dbReference type="PANTHER" id="PTHR42870">
    <property type="entry name" value="ACETYL-COA C-ACETYLTRANSFERASE"/>
    <property type="match status" value="1"/>
</dbReference>
<reference evidence="3 4" key="1">
    <citation type="submission" date="2012-06" db="EMBL/GenBank/DDBJ databases">
        <title>The complete chromosome of genome of Turneriella parva DSM 21527.</title>
        <authorList>
            <consortium name="US DOE Joint Genome Institute (JGI-PGF)"/>
            <person name="Lucas S."/>
            <person name="Han J."/>
            <person name="Lapidus A."/>
            <person name="Bruce D."/>
            <person name="Goodwin L."/>
            <person name="Pitluck S."/>
            <person name="Peters L."/>
            <person name="Kyrpides N."/>
            <person name="Mavromatis K."/>
            <person name="Ivanova N."/>
            <person name="Mikhailova N."/>
            <person name="Chertkov O."/>
            <person name="Detter J.C."/>
            <person name="Tapia R."/>
            <person name="Han C."/>
            <person name="Land M."/>
            <person name="Hauser L."/>
            <person name="Markowitz V."/>
            <person name="Cheng J.-F."/>
            <person name="Hugenholtz P."/>
            <person name="Woyke T."/>
            <person name="Wu D."/>
            <person name="Gronow S."/>
            <person name="Wellnitz S."/>
            <person name="Brambilla E."/>
            <person name="Klenk H.-P."/>
            <person name="Eisen J.A."/>
        </authorList>
    </citation>
    <scope>NUCLEOTIDE SEQUENCE [LARGE SCALE GENOMIC DNA]</scope>
    <source>
        <strain evidence="4">ATCC BAA-1111 / DSM 21527 / NCTC 11395 / H</strain>
    </source>
</reference>
<dbReference type="RefSeq" id="WP_014803103.1">
    <property type="nucleotide sequence ID" value="NC_018020.1"/>
</dbReference>
<evidence type="ECO:0000313" key="3">
    <source>
        <dbReference type="EMBL" id="AFM12596.1"/>
    </source>
</evidence>
<evidence type="ECO:0000313" key="4">
    <source>
        <dbReference type="Proteomes" id="UP000006048"/>
    </source>
</evidence>
<dbReference type="Pfam" id="PF00108">
    <property type="entry name" value="Thiolase_N"/>
    <property type="match status" value="1"/>
</dbReference>
<dbReference type="SUPFAM" id="SSF53901">
    <property type="entry name" value="Thiolase-like"/>
    <property type="match status" value="2"/>
</dbReference>
<dbReference type="Gene3D" id="3.40.47.10">
    <property type="match status" value="1"/>
</dbReference>
<dbReference type="AlphaFoldDB" id="I4B5N9"/>
<feature type="domain" description="Thiolase N-terminal" evidence="1">
    <location>
        <begin position="4"/>
        <end position="194"/>
    </location>
</feature>
<dbReference type="STRING" id="869212.Turpa_1949"/>